<dbReference type="Pfam" id="PF13692">
    <property type="entry name" value="Glyco_trans_1_4"/>
    <property type="match status" value="1"/>
</dbReference>
<dbReference type="STRING" id="560819.SAMN05428998_104230"/>
<dbReference type="Proteomes" id="UP000192917">
    <property type="component" value="Unassembled WGS sequence"/>
</dbReference>
<name>A0A1Y6BHG8_9PROT</name>
<reference evidence="1 2" key="1">
    <citation type="submission" date="2017-04" db="EMBL/GenBank/DDBJ databases">
        <authorList>
            <person name="Afonso C.L."/>
            <person name="Miller P.J."/>
            <person name="Scott M.A."/>
            <person name="Spackman E."/>
            <person name="Goraichik I."/>
            <person name="Dimitrov K.M."/>
            <person name="Suarez D.L."/>
            <person name="Swayne D.E."/>
        </authorList>
    </citation>
    <scope>NUCLEOTIDE SEQUENCE [LARGE SCALE GENOMIC DNA]</scope>
    <source>
        <strain evidence="1 2">USBA 355</strain>
    </source>
</reference>
<gene>
    <name evidence="1" type="ORF">SAMN05428998_104230</name>
</gene>
<dbReference type="CDD" id="cd03801">
    <property type="entry name" value="GT4_PimA-like"/>
    <property type="match status" value="1"/>
</dbReference>
<accession>A0A1Y6BHG8</accession>
<keyword evidence="1" id="KW-0808">Transferase</keyword>
<sequence length="381" mass="40551">MTAAGDSDGRRDRPRGRPLRIAFYAPLKPPDDPVPSGDRTMARRLVQALALAGHEVELACRLRSRDPAGDPARQARLRALGARLGTRYAARVRPRPDLWFTYHLYYKAPDWVGPTAAARLGIPYLVAEASVAPKRADGPWDIGYRGTLAALALAAAVIPLNPANAACLPDRAKLRDLPPFLDAAPLRAARPERGRWPALDPALPWILAVGMMRPGAKLASYRLLVAALERLAGRDWRLLVVGDGAARGEVEAALAPLAGRCHLAGALEGEALAAAYASCDLLAWPAIDEAYGMALLEAQAAGRPVVAGRGIGVSAVVSDGETGLLTGRDDPETFAADLARLLDDPALRRRMGAAAEARVAARHDLPAASRRLDAILRELVP</sequence>
<dbReference type="Gene3D" id="3.40.50.2000">
    <property type="entry name" value="Glycogen Phosphorylase B"/>
    <property type="match status" value="2"/>
</dbReference>
<dbReference type="InterPro" id="IPR050194">
    <property type="entry name" value="Glycosyltransferase_grp1"/>
</dbReference>
<proteinExistence type="predicted"/>
<dbReference type="PANTHER" id="PTHR45947:SF3">
    <property type="entry name" value="SULFOQUINOVOSYL TRANSFERASE SQD2"/>
    <property type="match status" value="1"/>
</dbReference>
<dbReference type="AlphaFoldDB" id="A0A1Y6BHG8"/>
<evidence type="ECO:0000313" key="2">
    <source>
        <dbReference type="Proteomes" id="UP000192917"/>
    </source>
</evidence>
<protein>
    <submittedName>
        <fullName evidence="1">Glycosyltransferase involved in cell wall bisynthesis</fullName>
    </submittedName>
</protein>
<dbReference type="SUPFAM" id="SSF53756">
    <property type="entry name" value="UDP-Glycosyltransferase/glycogen phosphorylase"/>
    <property type="match status" value="1"/>
</dbReference>
<keyword evidence="2" id="KW-1185">Reference proteome</keyword>
<organism evidence="1 2">
    <name type="scientific">Tistlia consotensis USBA 355</name>
    <dbReference type="NCBI Taxonomy" id="560819"/>
    <lineage>
        <taxon>Bacteria</taxon>
        <taxon>Pseudomonadati</taxon>
        <taxon>Pseudomonadota</taxon>
        <taxon>Alphaproteobacteria</taxon>
        <taxon>Rhodospirillales</taxon>
        <taxon>Rhodovibrionaceae</taxon>
        <taxon>Tistlia</taxon>
    </lineage>
</organism>
<dbReference type="RefSeq" id="WP_235017066.1">
    <property type="nucleotide sequence ID" value="NZ_FWZX01000004.1"/>
</dbReference>
<evidence type="ECO:0000313" key="1">
    <source>
        <dbReference type="EMBL" id="SMF09371.1"/>
    </source>
</evidence>
<dbReference type="PANTHER" id="PTHR45947">
    <property type="entry name" value="SULFOQUINOVOSYL TRANSFERASE SQD2"/>
    <property type="match status" value="1"/>
</dbReference>
<dbReference type="GO" id="GO:0016757">
    <property type="term" value="F:glycosyltransferase activity"/>
    <property type="evidence" value="ECO:0007669"/>
    <property type="project" value="TreeGrafter"/>
</dbReference>
<dbReference type="EMBL" id="FWZX01000004">
    <property type="protein sequence ID" value="SMF09371.1"/>
    <property type="molecule type" value="Genomic_DNA"/>
</dbReference>